<dbReference type="InterPro" id="IPR036104">
    <property type="entry name" value="BFN_sf"/>
</dbReference>
<name>A0AAV3QYH0_LITER</name>
<proteinExistence type="inferred from homology"/>
<comment type="function">
    <text evidence="3">Bifunctional nuclease with both RNase and DNase activities. Involved in basal defense response. Participates in abscisic acid-derived callose deposition following infection by a necrotrophic pathogen.</text>
</comment>
<evidence type="ECO:0000259" key="4">
    <source>
        <dbReference type="PROSITE" id="PS51658"/>
    </source>
</evidence>
<keyword evidence="2" id="KW-0540">Nuclease</keyword>
<dbReference type="SUPFAM" id="SSF103256">
    <property type="entry name" value="Hypothetical protein TM0160"/>
    <property type="match status" value="1"/>
</dbReference>
<keyword evidence="6" id="KW-1185">Reference proteome</keyword>
<evidence type="ECO:0000313" key="5">
    <source>
        <dbReference type="EMBL" id="GAA0167927.1"/>
    </source>
</evidence>
<protein>
    <submittedName>
        <fullName evidence="5">Ubiquitin-protein ligase</fullName>
    </submittedName>
</protein>
<dbReference type="GO" id="GO:0005634">
    <property type="term" value="C:nucleus"/>
    <property type="evidence" value="ECO:0007669"/>
    <property type="project" value="TreeGrafter"/>
</dbReference>
<comment type="caution">
    <text evidence="5">The sequence shown here is derived from an EMBL/GenBank/DDBJ whole genome shotgun (WGS) entry which is preliminary data.</text>
</comment>
<dbReference type="PANTHER" id="PTHR15160:SF1">
    <property type="entry name" value="VON HIPPEL-LINDAU DISEASE TUMOR SUPPRESSOR"/>
    <property type="match status" value="1"/>
</dbReference>
<dbReference type="GO" id="GO:0004518">
    <property type="term" value="F:nuclease activity"/>
    <property type="evidence" value="ECO:0007669"/>
    <property type="project" value="UniProtKB-UniRule"/>
</dbReference>
<dbReference type="PROSITE" id="PS51658">
    <property type="entry name" value="BFN"/>
    <property type="match status" value="1"/>
</dbReference>
<accession>A0AAV3QYH0</accession>
<sequence length="324" mass="36782">MIAAQLKPPLTNQTKTLICLISSSHSYSSINSSLKLGFNSNRKYSRLLINYINHNVACKSSQGSFNSRSNDDHHHDDDDYVEAIVLFAETARHYRMLMHGFQEETIWNSAQTVPFSIQGKDPRAHISSVGPGFLRQFLSPTIFLKVSCDGDFLLPIIVGEYAVEKLIEPLHEDEAGESSDQFQLVRNLVERLGYEVEMVKITKRVMNTYFARIIFHKEGEQETLSVDARPSDAINVARRCMAPIFVNKHLILADATRIAYGFGRTGNLSSTYDVILDSAVEGPDILSEELNLVKNMNLAAKEERYHDAAMWREKLRQLHEKHTH</sequence>
<dbReference type="GO" id="GO:0016567">
    <property type="term" value="P:protein ubiquitination"/>
    <property type="evidence" value="ECO:0007669"/>
    <property type="project" value="TreeGrafter"/>
</dbReference>
<organism evidence="5 6">
    <name type="scientific">Lithospermum erythrorhizon</name>
    <name type="common">Purple gromwell</name>
    <name type="synonym">Lithospermum officinale var. erythrorhizon</name>
    <dbReference type="NCBI Taxonomy" id="34254"/>
    <lineage>
        <taxon>Eukaryota</taxon>
        <taxon>Viridiplantae</taxon>
        <taxon>Streptophyta</taxon>
        <taxon>Embryophyta</taxon>
        <taxon>Tracheophyta</taxon>
        <taxon>Spermatophyta</taxon>
        <taxon>Magnoliopsida</taxon>
        <taxon>eudicotyledons</taxon>
        <taxon>Gunneridae</taxon>
        <taxon>Pentapetalae</taxon>
        <taxon>asterids</taxon>
        <taxon>lamiids</taxon>
        <taxon>Boraginales</taxon>
        <taxon>Boraginaceae</taxon>
        <taxon>Boraginoideae</taxon>
        <taxon>Lithospermeae</taxon>
        <taxon>Lithospermum</taxon>
    </lineage>
</organism>
<evidence type="ECO:0000256" key="3">
    <source>
        <dbReference type="ARBA" id="ARBA00025428"/>
    </source>
</evidence>
<dbReference type="Proteomes" id="UP001454036">
    <property type="component" value="Unassembled WGS sequence"/>
</dbReference>
<dbReference type="GO" id="GO:0030891">
    <property type="term" value="C:VCB complex"/>
    <property type="evidence" value="ECO:0007669"/>
    <property type="project" value="TreeGrafter"/>
</dbReference>
<dbReference type="Pfam" id="PF02577">
    <property type="entry name" value="BFN_dom"/>
    <property type="match status" value="1"/>
</dbReference>
<dbReference type="Gene3D" id="3.10.690.10">
    <property type="entry name" value="Bifunctional nuclease domain"/>
    <property type="match status" value="1"/>
</dbReference>
<keyword evidence="2" id="KW-0378">Hydrolase</keyword>
<feature type="domain" description="BFN" evidence="4">
    <location>
        <begin position="121"/>
        <end position="258"/>
    </location>
</feature>
<dbReference type="EMBL" id="BAABME010006277">
    <property type="protein sequence ID" value="GAA0167927.1"/>
    <property type="molecule type" value="Genomic_DNA"/>
</dbReference>
<evidence type="ECO:0000256" key="2">
    <source>
        <dbReference type="ARBA" id="ARBA00022722"/>
    </source>
</evidence>
<dbReference type="PANTHER" id="PTHR15160">
    <property type="entry name" value="VON HIPPEL-LINDAU PROTEIN"/>
    <property type="match status" value="1"/>
</dbReference>
<dbReference type="InterPro" id="IPR003729">
    <property type="entry name" value="Bi_nuclease_dom"/>
</dbReference>
<evidence type="ECO:0000313" key="6">
    <source>
        <dbReference type="Proteomes" id="UP001454036"/>
    </source>
</evidence>
<dbReference type="AlphaFoldDB" id="A0AAV3QYH0"/>
<dbReference type="GO" id="GO:0016874">
    <property type="term" value="F:ligase activity"/>
    <property type="evidence" value="ECO:0007669"/>
    <property type="project" value="UniProtKB-KW"/>
</dbReference>
<comment type="similarity">
    <text evidence="1">Belongs to the bifunctional nuclease family.</text>
</comment>
<reference evidence="5 6" key="1">
    <citation type="submission" date="2024-01" db="EMBL/GenBank/DDBJ databases">
        <title>The complete chloroplast genome sequence of Lithospermum erythrorhizon: insights into the phylogenetic relationship among Boraginaceae species and the maternal lineages of purple gromwells.</title>
        <authorList>
            <person name="Okada T."/>
            <person name="Watanabe K."/>
        </authorList>
    </citation>
    <scope>NUCLEOTIDE SEQUENCE [LARGE SCALE GENOMIC DNA]</scope>
</reference>
<gene>
    <name evidence="5" type="ORF">LIER_22761</name>
</gene>
<keyword evidence="5" id="KW-0436">Ligase</keyword>
<evidence type="ECO:0000256" key="1">
    <source>
        <dbReference type="ARBA" id="ARBA00009095"/>
    </source>
</evidence>